<proteinExistence type="predicted"/>
<reference evidence="2 3" key="1">
    <citation type="journal article" date="2018" name="Cell">
        <title>The Chara Genome: Secondary Complexity and Implications for Plant Terrestrialization.</title>
        <authorList>
            <person name="Nishiyama T."/>
            <person name="Sakayama H."/>
            <person name="Vries J.D."/>
            <person name="Buschmann H."/>
            <person name="Saint-Marcoux D."/>
            <person name="Ullrich K.K."/>
            <person name="Haas F.B."/>
            <person name="Vanderstraeten L."/>
            <person name="Becker D."/>
            <person name="Lang D."/>
            <person name="Vosolsobe S."/>
            <person name="Rombauts S."/>
            <person name="Wilhelmsson P.K.I."/>
            <person name="Janitza P."/>
            <person name="Kern R."/>
            <person name="Heyl A."/>
            <person name="Rumpler F."/>
            <person name="Villalobos L.I.A.C."/>
            <person name="Clay J.M."/>
            <person name="Skokan R."/>
            <person name="Toyoda A."/>
            <person name="Suzuki Y."/>
            <person name="Kagoshima H."/>
            <person name="Schijlen E."/>
            <person name="Tajeshwar N."/>
            <person name="Catarino B."/>
            <person name="Hetherington A.J."/>
            <person name="Saltykova A."/>
            <person name="Bonnot C."/>
            <person name="Breuninger H."/>
            <person name="Symeonidi A."/>
            <person name="Radhakrishnan G.V."/>
            <person name="Van Nieuwerburgh F."/>
            <person name="Deforce D."/>
            <person name="Chang C."/>
            <person name="Karol K.G."/>
            <person name="Hedrich R."/>
            <person name="Ulvskov P."/>
            <person name="Glockner G."/>
            <person name="Delwiche C.F."/>
            <person name="Petrasek J."/>
            <person name="Van de Peer Y."/>
            <person name="Friml J."/>
            <person name="Beilby M."/>
            <person name="Dolan L."/>
            <person name="Kohara Y."/>
            <person name="Sugano S."/>
            <person name="Fujiyama A."/>
            <person name="Delaux P.-M."/>
            <person name="Quint M."/>
            <person name="TheiBen G."/>
            <person name="Hagemann M."/>
            <person name="Harholt J."/>
            <person name="Dunand C."/>
            <person name="Zachgo S."/>
            <person name="Langdale J."/>
            <person name="Maumus F."/>
            <person name="Straeten D.V.D."/>
            <person name="Gould S.B."/>
            <person name="Rensing S.A."/>
        </authorList>
    </citation>
    <scope>NUCLEOTIDE SEQUENCE [LARGE SCALE GENOMIC DNA]</scope>
    <source>
        <strain evidence="2 3">S276</strain>
    </source>
</reference>
<name>A0A388KSC1_CHABU</name>
<comment type="caution">
    <text evidence="2">The sequence shown here is derived from an EMBL/GenBank/DDBJ whole genome shotgun (WGS) entry which is preliminary data.</text>
</comment>
<feature type="compositionally biased region" description="Polar residues" evidence="1">
    <location>
        <begin position="165"/>
        <end position="175"/>
    </location>
</feature>
<protein>
    <submittedName>
        <fullName evidence="2">Uncharacterized protein</fullName>
    </submittedName>
</protein>
<feature type="region of interest" description="Disordered" evidence="1">
    <location>
        <begin position="44"/>
        <end position="72"/>
    </location>
</feature>
<feature type="region of interest" description="Disordered" evidence="1">
    <location>
        <begin position="132"/>
        <end position="182"/>
    </location>
</feature>
<evidence type="ECO:0000256" key="1">
    <source>
        <dbReference type="SAM" id="MobiDB-lite"/>
    </source>
</evidence>
<dbReference type="AlphaFoldDB" id="A0A388KSC1"/>
<accession>A0A388KSC1</accession>
<dbReference type="EMBL" id="BFEA01000172">
    <property type="protein sequence ID" value="GBG72833.1"/>
    <property type="molecule type" value="Genomic_DNA"/>
</dbReference>
<sequence>MHERIHEKRRNGMDFTKLTDMVEMCANKKLLACRQRRRGLLLPAGDLEEGPDDVPEPRRSDTLPSGSLRDEEIRPQACRMQRASTVRHPSTVDSVFGRHATYIELYDKEIEYESPTGPQAADEMEAEAWTDPEDLEQGGRDTPDAGEDFGGESDHGAESDMRSRLTGSTEPLQSRSSKRSRLDMDLKDVLEEERLRLMLSGCATAYRLALEQNTTRAREMGCIVEEVTAASRALFLESVMHPPAQYLSILPLLLNCLGTPQTPVMIVASVDCVCRCISENILVVEVYGW</sequence>
<dbReference type="Gramene" id="GBG72833">
    <property type="protein sequence ID" value="GBG72833"/>
    <property type="gene ID" value="CBR_g12400"/>
</dbReference>
<feature type="compositionally biased region" description="Basic and acidic residues" evidence="1">
    <location>
        <begin position="152"/>
        <end position="163"/>
    </location>
</feature>
<organism evidence="2 3">
    <name type="scientific">Chara braunii</name>
    <name type="common">Braun's stonewort</name>
    <dbReference type="NCBI Taxonomy" id="69332"/>
    <lineage>
        <taxon>Eukaryota</taxon>
        <taxon>Viridiplantae</taxon>
        <taxon>Streptophyta</taxon>
        <taxon>Charophyceae</taxon>
        <taxon>Charales</taxon>
        <taxon>Characeae</taxon>
        <taxon>Chara</taxon>
    </lineage>
</organism>
<evidence type="ECO:0000313" key="3">
    <source>
        <dbReference type="Proteomes" id="UP000265515"/>
    </source>
</evidence>
<evidence type="ECO:0000313" key="2">
    <source>
        <dbReference type="EMBL" id="GBG72833.1"/>
    </source>
</evidence>
<gene>
    <name evidence="2" type="ORF">CBR_g12400</name>
</gene>
<dbReference type="Proteomes" id="UP000265515">
    <property type="component" value="Unassembled WGS sequence"/>
</dbReference>
<keyword evidence="3" id="KW-1185">Reference proteome</keyword>